<evidence type="ECO:0000313" key="2">
    <source>
        <dbReference type="Proteomes" id="UP000188219"/>
    </source>
</evidence>
<keyword evidence="2" id="KW-1185">Reference proteome</keyword>
<evidence type="ECO:0000313" key="1">
    <source>
        <dbReference type="EMBL" id="AQQ67490.1"/>
    </source>
</evidence>
<dbReference type="STRING" id="260552.Mag101_07435"/>
<gene>
    <name evidence="1" type="ORF">Mag101_07435</name>
</gene>
<dbReference type="RefSeq" id="WP_077402915.1">
    <property type="nucleotide sequence ID" value="NZ_CP019650.1"/>
</dbReference>
<dbReference type="OrthoDB" id="5739098at2"/>
<sequence length="136" mass="15557">MSLFVEPLLSKEVIEFSGHDFELYELSAYDRCEYLEAITRDIAIPKDIDSSVEAKEFESYGELWSFRRQDVDDKLLLIAYSLRPGRSETLEELHGALRDNVTRASVDQLYIPAARLSGLYVEKEGGEDDEDTEKKG</sequence>
<dbReference type="Proteomes" id="UP000188219">
    <property type="component" value="Chromosome"/>
</dbReference>
<proteinExistence type="predicted"/>
<accession>A0A1Q2M4A8</accession>
<dbReference type="EMBL" id="CP019650">
    <property type="protein sequence ID" value="AQQ67490.1"/>
    <property type="molecule type" value="Genomic_DNA"/>
</dbReference>
<organism evidence="1 2">
    <name type="scientific">Microbulbifer agarilyticus</name>
    <dbReference type="NCBI Taxonomy" id="260552"/>
    <lineage>
        <taxon>Bacteria</taxon>
        <taxon>Pseudomonadati</taxon>
        <taxon>Pseudomonadota</taxon>
        <taxon>Gammaproteobacteria</taxon>
        <taxon>Cellvibrionales</taxon>
        <taxon>Microbulbiferaceae</taxon>
        <taxon>Microbulbifer</taxon>
    </lineage>
</organism>
<dbReference type="KEGG" id="maga:Mag101_07435"/>
<name>A0A1Q2M4A8_9GAMM</name>
<reference evidence="1" key="1">
    <citation type="submission" date="2017-02" db="EMBL/GenBank/DDBJ databases">
        <title>Genome of Microbulbifer agarilyticus GP101.</title>
        <authorList>
            <person name="Jung J."/>
            <person name="Bae S.S."/>
            <person name="Baek K."/>
        </authorList>
    </citation>
    <scope>NUCLEOTIDE SEQUENCE [LARGE SCALE GENOMIC DNA]</scope>
    <source>
        <strain evidence="1">GP101</strain>
    </source>
</reference>
<protein>
    <submittedName>
        <fullName evidence="1">Uncharacterized protein</fullName>
    </submittedName>
</protein>
<dbReference type="AlphaFoldDB" id="A0A1Q2M4A8"/>